<dbReference type="Proteomes" id="UP000236370">
    <property type="component" value="Unassembled WGS sequence"/>
</dbReference>
<gene>
    <name evidence="2" type="ORF">CK820_G0013513</name>
</gene>
<dbReference type="AlphaFoldDB" id="A0A2J8N6B2"/>
<evidence type="ECO:0000256" key="1">
    <source>
        <dbReference type="SAM" id="Phobius"/>
    </source>
</evidence>
<evidence type="ECO:0000313" key="2">
    <source>
        <dbReference type="EMBL" id="PNI67312.1"/>
    </source>
</evidence>
<keyword evidence="1" id="KW-0472">Membrane</keyword>
<feature type="transmembrane region" description="Helical" evidence="1">
    <location>
        <begin position="21"/>
        <end position="43"/>
    </location>
</feature>
<sequence length="44" mass="5321">MGMYPPLLLKIYLSRHISILFYLKILYKSGIIWLSWYSFILLVL</sequence>
<proteinExistence type="predicted"/>
<keyword evidence="1" id="KW-1133">Transmembrane helix</keyword>
<organism evidence="2 3">
    <name type="scientific">Pan troglodytes</name>
    <name type="common">Chimpanzee</name>
    <dbReference type="NCBI Taxonomy" id="9598"/>
    <lineage>
        <taxon>Eukaryota</taxon>
        <taxon>Metazoa</taxon>
        <taxon>Chordata</taxon>
        <taxon>Craniata</taxon>
        <taxon>Vertebrata</taxon>
        <taxon>Euteleostomi</taxon>
        <taxon>Mammalia</taxon>
        <taxon>Eutheria</taxon>
        <taxon>Euarchontoglires</taxon>
        <taxon>Primates</taxon>
        <taxon>Haplorrhini</taxon>
        <taxon>Catarrhini</taxon>
        <taxon>Hominidae</taxon>
        <taxon>Pan</taxon>
    </lineage>
</organism>
<reference evidence="2 3" key="1">
    <citation type="submission" date="2017-12" db="EMBL/GenBank/DDBJ databases">
        <title>High-resolution comparative analysis of great ape genomes.</title>
        <authorList>
            <person name="Pollen A."/>
            <person name="Hastie A."/>
            <person name="Hormozdiari F."/>
            <person name="Dougherty M."/>
            <person name="Liu R."/>
            <person name="Chaisson M."/>
            <person name="Hoppe E."/>
            <person name="Hill C."/>
            <person name="Pang A."/>
            <person name="Hillier L."/>
            <person name="Baker C."/>
            <person name="Armstrong J."/>
            <person name="Shendure J."/>
            <person name="Paten B."/>
            <person name="Wilson R."/>
            <person name="Chao H."/>
            <person name="Schneider V."/>
            <person name="Ventura M."/>
            <person name="Kronenberg Z."/>
            <person name="Murali S."/>
            <person name="Gordon D."/>
            <person name="Cantsilieris S."/>
            <person name="Munson K."/>
            <person name="Nelson B."/>
            <person name="Raja A."/>
            <person name="Underwood J."/>
            <person name="Diekhans M."/>
            <person name="Fiddes I."/>
            <person name="Haussler D."/>
            <person name="Eichler E."/>
        </authorList>
    </citation>
    <scope>NUCLEOTIDE SEQUENCE [LARGE SCALE GENOMIC DNA]</scope>
    <source>
        <strain evidence="2">Yerkes chimp pedigree #C0471</strain>
    </source>
</reference>
<accession>A0A2J8N6B2</accession>
<evidence type="ECO:0000313" key="3">
    <source>
        <dbReference type="Proteomes" id="UP000236370"/>
    </source>
</evidence>
<protein>
    <submittedName>
        <fullName evidence="2">OCLM isoform 1</fullName>
    </submittedName>
</protein>
<keyword evidence="1" id="KW-0812">Transmembrane</keyword>
<name>A0A2J8N6B2_PANTR</name>
<dbReference type="EMBL" id="NBAG03000235">
    <property type="protein sequence ID" value="PNI67312.1"/>
    <property type="molecule type" value="Genomic_DNA"/>
</dbReference>
<comment type="caution">
    <text evidence="2">The sequence shown here is derived from an EMBL/GenBank/DDBJ whole genome shotgun (WGS) entry which is preliminary data.</text>
</comment>